<reference evidence="2 3" key="1">
    <citation type="submission" date="2020-01" db="EMBL/GenBank/DDBJ databases">
        <title>Pseudarthrobacter psychrotolerans sp. nov., isolated from antarctic soil.</title>
        <authorList>
            <person name="Shin Y."/>
            <person name="Park W."/>
        </authorList>
    </citation>
    <scope>NUCLEOTIDE SEQUENCE [LARGE SCALE GENOMIC DNA]</scope>
    <source>
        <strain evidence="2 3">YJ56</strain>
    </source>
</reference>
<evidence type="ECO:0000313" key="3">
    <source>
        <dbReference type="Proteomes" id="UP000464186"/>
    </source>
</evidence>
<dbReference type="KEGG" id="psey:GU243_21365"/>
<name>A0A6P1NT97_9MICC</name>
<gene>
    <name evidence="2" type="ORF">GU243_21365</name>
</gene>
<dbReference type="PANTHER" id="PTHR44103">
    <property type="entry name" value="PROPROTEIN CONVERTASE P"/>
    <property type="match status" value="1"/>
</dbReference>
<dbReference type="SUPFAM" id="SSF69318">
    <property type="entry name" value="Integrin alpha N-terminal domain"/>
    <property type="match status" value="1"/>
</dbReference>
<evidence type="ECO:0000256" key="1">
    <source>
        <dbReference type="ARBA" id="ARBA00022729"/>
    </source>
</evidence>
<proteinExistence type="predicted"/>
<dbReference type="Proteomes" id="UP000464186">
    <property type="component" value="Chromosome"/>
</dbReference>
<protein>
    <recommendedName>
        <fullName evidence="4">VCBS repeat-containing protein</fullName>
    </recommendedName>
</protein>
<sequence length="1263" mass="134268">MSRTSPATIGPGDAISIDWEVKDLAIREAQFIFEGPNGTSTSASWRGSDSLSGTATGTLDEWQKSSEFKFKSASFSSPRGYIDFWATGEVWSNYAPDTSGQQLPDVSAMQFTFRNPAVPSAPFLATPAPAEFADNDGIAEDTYTILDREGVEYQVNGQTVAAGTYPGTGTITVTATAKAGFIFTSGTAIQWQFAFSSDRNTLDLSLPPSLVSFKRTSPDIVRDGDTISFDWQVKNIPVTYVLFYLRDRLGNDIQVRWDGEKAFNGTATLTVDETKIASGDLTLWGVAIGTGTTGLSYRDDGTIYKNPSGLQNPEPVSLDFKAAAVHLSPATPYQVTPAPVVFTDKDGTAEDTYTIPAADGVDYLINNTVVTAGTHPGTGTLTVTAKAKTDYTLTGTTEWTTTFKTTPHQVTPAPVVFTDNNGTAEDTYTIPATDGVDYLINNTVVTAGTHPGTGTLTVTAKARTDYTLTGTTEWNTTFKTTPHQVTPAPVVFTDKDGTAEDTYTIPAADGVDYLINNTVVTAGTHPGTGTLTVTAKAKTDYTLTGTTEWTTTFKTTPHQVTPAPVVFTDNNGTAEDTYTIPATDGVDYLINNTVVTAGTHPGTGTLTVTAKARTDYTLTGTTEWNTTFKTTPHQVTPAPVVFTDKDGTAEDTYTIPAADGVDYLINNTVVTAGTHPGTGTLTVTAKAKTDYTLTGTTEWTTTFKTTPHQVTPAPVVFTDNNGTAEDTYTIPATDGVDYLINNTVVTAGTHPGTGTLTVTAKARTDYTLTGTTEWNTTFKTTPHQATPAPVTFTDNDGTAEDTYTIPATEGVDYLINNAVVAAGTHPGTGTLTVTAKARTDYTLTGTTEWTTTFKTTPHQATPAPVTFTDNDGTAEDTYTIPATEGVDYLINNAVVAAGTHPGTGTITVTAKARTDYDLTGTTEWTTTFKTTPHQVTPAPVTFTDKDGTAEDTYMIPATDGVDYLVGGTIVPAGTYPVAGTITVTAKAKTDYALADSATASWTATFDTTHDTAKRLNDFTGDGKTDLIARDASGQLWLYPGTGTGDWSKRIDLGGGWNVMSTIVSAGDFNGDGKADVIARDTNGELWLYPGTGTGDWSRRQNMGGGWNVMTSIVTPGDFNADGLPDLIARDSSGELWLYRNNGAGDWLKRVDLGAGWNIMSSIVAPGDFNADGMVDLVARDTSGRLWLYPGNGQNEWFKRVDLGAGWNTMTAITAPGDMNGDGRPDVIARDTSGELWLYPNNGNGDWYKRIDLGPGWTPMTAIL</sequence>
<dbReference type="Gene3D" id="2.130.10.130">
    <property type="entry name" value="Integrin alpha, N-terminal"/>
    <property type="match status" value="2"/>
</dbReference>
<dbReference type="PANTHER" id="PTHR44103:SF1">
    <property type="entry name" value="PROPROTEIN CONVERTASE P"/>
    <property type="match status" value="1"/>
</dbReference>
<keyword evidence="1" id="KW-0732">Signal</keyword>
<dbReference type="InterPro" id="IPR028994">
    <property type="entry name" value="Integrin_alpha_N"/>
</dbReference>
<organism evidence="2 3">
    <name type="scientific">Pseudarthrobacter psychrotolerans</name>
    <dbReference type="NCBI Taxonomy" id="2697569"/>
    <lineage>
        <taxon>Bacteria</taxon>
        <taxon>Bacillati</taxon>
        <taxon>Actinomycetota</taxon>
        <taxon>Actinomycetes</taxon>
        <taxon>Micrococcales</taxon>
        <taxon>Micrococcaceae</taxon>
        <taxon>Pseudarthrobacter</taxon>
    </lineage>
</organism>
<evidence type="ECO:0000313" key="2">
    <source>
        <dbReference type="EMBL" id="QHK21794.1"/>
    </source>
</evidence>
<dbReference type="AlphaFoldDB" id="A0A6P1NT97"/>
<accession>A0A6P1NT97</accession>
<dbReference type="Pfam" id="PF13517">
    <property type="entry name" value="FG-GAP_3"/>
    <property type="match status" value="3"/>
</dbReference>
<dbReference type="EMBL" id="CP047898">
    <property type="protein sequence ID" value="QHK21794.1"/>
    <property type="molecule type" value="Genomic_DNA"/>
</dbReference>
<keyword evidence="3" id="KW-1185">Reference proteome</keyword>
<dbReference type="InterPro" id="IPR013517">
    <property type="entry name" value="FG-GAP"/>
</dbReference>
<evidence type="ECO:0008006" key="4">
    <source>
        <dbReference type="Google" id="ProtNLM"/>
    </source>
</evidence>